<dbReference type="Pfam" id="PF00501">
    <property type="entry name" value="AMP-binding"/>
    <property type="match status" value="1"/>
</dbReference>
<organism evidence="3 4">
    <name type="scientific">Streptomonospora salina</name>
    <dbReference type="NCBI Taxonomy" id="104205"/>
    <lineage>
        <taxon>Bacteria</taxon>
        <taxon>Bacillati</taxon>
        <taxon>Actinomycetota</taxon>
        <taxon>Actinomycetes</taxon>
        <taxon>Streptosporangiales</taxon>
        <taxon>Nocardiopsidaceae</taxon>
        <taxon>Streptomonospora</taxon>
    </lineage>
</organism>
<sequence length="537" mass="58088">MNPQLHEDTAGAEDPAEPEATHVVPTLVAAFARCAAQNSDRIAVVADDEELSYGQLDTWSAAVCTLLHERGVRPGDRVAVQLPAGATAIVSILAVLRAGGAYLPLAVRTPQARNESILRDSGAAALIGSAQSALDDGVALIGPDEIAELRDAKPSALPPTADLATPGTTAYVIYTSGTTGQPKGVPITHGAVMTLLNGAAGLFSFSVADRWLLFHSLSFDFSVWEMWGALTTGGALVVLPHSATRSPEETLQALEDEAISVLNQTPTAFASLSAAARQTGAKLPLLRYVFLAGEKLAPEVLRPWAEHHGLDRPALVNLYGITETAVHSVYRVMTGDDIAGTESVIGRPLPDVTHRVLTSDNQEARTDERGILWLAGPQLSEGYVNLPELTAERFRAMRGPDGEVRRYYRTGDVVSRRSDGTLVFYGREDTQIKLRGYRIELGDVESAVRSHEAVLDAVVWMHQYDMDDTRLVCAYATEDPAATVSRRALREHVASQLPSYMRPSGYHHLPEIPRTVNGKVDRNAAARIWKEEKETQK</sequence>
<dbReference type="PROSITE" id="PS00455">
    <property type="entry name" value="AMP_BINDING"/>
    <property type="match status" value="1"/>
</dbReference>
<dbReference type="Gene3D" id="3.40.50.12780">
    <property type="entry name" value="N-terminal domain of ligase-like"/>
    <property type="match status" value="1"/>
</dbReference>
<protein>
    <submittedName>
        <fullName evidence="3">Amino acid adenylation domain-containing protein</fullName>
    </submittedName>
</protein>
<dbReference type="Gene3D" id="3.30.300.30">
    <property type="match status" value="1"/>
</dbReference>
<evidence type="ECO:0000259" key="2">
    <source>
        <dbReference type="Pfam" id="PF13193"/>
    </source>
</evidence>
<dbReference type="SUPFAM" id="SSF56801">
    <property type="entry name" value="Acetyl-CoA synthetase-like"/>
    <property type="match status" value="1"/>
</dbReference>
<dbReference type="InterPro" id="IPR025110">
    <property type="entry name" value="AMP-bd_C"/>
</dbReference>
<dbReference type="InterPro" id="IPR010071">
    <property type="entry name" value="AA_adenyl_dom"/>
</dbReference>
<keyword evidence="4" id="KW-1185">Reference proteome</keyword>
<dbReference type="InterPro" id="IPR042099">
    <property type="entry name" value="ANL_N_sf"/>
</dbReference>
<gene>
    <name evidence="3" type="ORF">HNR25_003773</name>
</gene>
<dbReference type="GO" id="GO:0044550">
    <property type="term" value="P:secondary metabolite biosynthetic process"/>
    <property type="evidence" value="ECO:0007669"/>
    <property type="project" value="TreeGrafter"/>
</dbReference>
<evidence type="ECO:0000313" key="3">
    <source>
        <dbReference type="EMBL" id="MBB6000022.1"/>
    </source>
</evidence>
<dbReference type="EMBL" id="JACHLY010000001">
    <property type="protein sequence ID" value="MBB6000022.1"/>
    <property type="molecule type" value="Genomic_DNA"/>
</dbReference>
<dbReference type="InterPro" id="IPR020845">
    <property type="entry name" value="AMP-binding_CS"/>
</dbReference>
<feature type="domain" description="AMP-dependent synthetase/ligase" evidence="1">
    <location>
        <begin position="31"/>
        <end position="383"/>
    </location>
</feature>
<dbReference type="FunFam" id="3.40.50.12780:FF:000012">
    <property type="entry name" value="Non-ribosomal peptide synthetase"/>
    <property type="match status" value="1"/>
</dbReference>
<dbReference type="RefSeq" id="WP_184637207.1">
    <property type="nucleotide sequence ID" value="NZ_BAABKT010000028.1"/>
</dbReference>
<dbReference type="Proteomes" id="UP000578077">
    <property type="component" value="Unassembled WGS sequence"/>
</dbReference>
<dbReference type="GO" id="GO:0031177">
    <property type="term" value="F:phosphopantetheine binding"/>
    <property type="evidence" value="ECO:0007669"/>
    <property type="project" value="TreeGrafter"/>
</dbReference>
<accession>A0A841EAJ2</accession>
<dbReference type="PANTHER" id="PTHR45527:SF1">
    <property type="entry name" value="FATTY ACID SYNTHASE"/>
    <property type="match status" value="1"/>
</dbReference>
<dbReference type="PANTHER" id="PTHR45527">
    <property type="entry name" value="NONRIBOSOMAL PEPTIDE SYNTHETASE"/>
    <property type="match status" value="1"/>
</dbReference>
<dbReference type="GO" id="GO:0043041">
    <property type="term" value="P:amino acid activation for nonribosomal peptide biosynthetic process"/>
    <property type="evidence" value="ECO:0007669"/>
    <property type="project" value="TreeGrafter"/>
</dbReference>
<proteinExistence type="predicted"/>
<name>A0A841EAJ2_9ACTN</name>
<evidence type="ECO:0000259" key="1">
    <source>
        <dbReference type="Pfam" id="PF00501"/>
    </source>
</evidence>
<dbReference type="InterPro" id="IPR000873">
    <property type="entry name" value="AMP-dep_synth/lig_dom"/>
</dbReference>
<feature type="domain" description="AMP-binding enzyme C-terminal" evidence="2">
    <location>
        <begin position="444"/>
        <end position="519"/>
    </location>
</feature>
<dbReference type="NCBIfam" id="TIGR01733">
    <property type="entry name" value="AA-adenyl-dom"/>
    <property type="match status" value="1"/>
</dbReference>
<reference evidence="3 4" key="1">
    <citation type="submission" date="2020-08" db="EMBL/GenBank/DDBJ databases">
        <title>Sequencing the genomes of 1000 actinobacteria strains.</title>
        <authorList>
            <person name="Klenk H.-P."/>
        </authorList>
    </citation>
    <scope>NUCLEOTIDE SEQUENCE [LARGE SCALE GENOMIC DNA]</scope>
    <source>
        <strain evidence="3 4">DSM 44593</strain>
    </source>
</reference>
<dbReference type="InterPro" id="IPR045851">
    <property type="entry name" value="AMP-bd_C_sf"/>
</dbReference>
<dbReference type="GO" id="GO:0005829">
    <property type="term" value="C:cytosol"/>
    <property type="evidence" value="ECO:0007669"/>
    <property type="project" value="TreeGrafter"/>
</dbReference>
<dbReference type="Pfam" id="PF13193">
    <property type="entry name" value="AMP-binding_C"/>
    <property type="match status" value="1"/>
</dbReference>
<dbReference type="AlphaFoldDB" id="A0A841EAJ2"/>
<comment type="caution">
    <text evidence="3">The sequence shown here is derived from an EMBL/GenBank/DDBJ whole genome shotgun (WGS) entry which is preliminary data.</text>
</comment>
<evidence type="ECO:0000313" key="4">
    <source>
        <dbReference type="Proteomes" id="UP000578077"/>
    </source>
</evidence>